<reference evidence="1 2" key="1">
    <citation type="journal article" date="2020" name="Cell">
        <title>Large-Scale Comparative Analyses of Tick Genomes Elucidate Their Genetic Diversity and Vector Capacities.</title>
        <authorList>
            <consortium name="Tick Genome and Microbiome Consortium (TIGMIC)"/>
            <person name="Jia N."/>
            <person name="Wang J."/>
            <person name="Shi W."/>
            <person name="Du L."/>
            <person name="Sun Y."/>
            <person name="Zhan W."/>
            <person name="Jiang J.F."/>
            <person name="Wang Q."/>
            <person name="Zhang B."/>
            <person name="Ji P."/>
            <person name="Bell-Sakyi L."/>
            <person name="Cui X.M."/>
            <person name="Yuan T.T."/>
            <person name="Jiang B.G."/>
            <person name="Yang W.F."/>
            <person name="Lam T.T."/>
            <person name="Chang Q.C."/>
            <person name="Ding S.J."/>
            <person name="Wang X.J."/>
            <person name="Zhu J.G."/>
            <person name="Ruan X.D."/>
            <person name="Zhao L."/>
            <person name="Wei J.T."/>
            <person name="Ye R.Z."/>
            <person name="Que T.C."/>
            <person name="Du C.H."/>
            <person name="Zhou Y.H."/>
            <person name="Cheng J.X."/>
            <person name="Dai P.F."/>
            <person name="Guo W.B."/>
            <person name="Han X.H."/>
            <person name="Huang E.J."/>
            <person name="Li L.F."/>
            <person name="Wei W."/>
            <person name="Gao Y.C."/>
            <person name="Liu J.Z."/>
            <person name="Shao H.Z."/>
            <person name="Wang X."/>
            <person name="Wang C.C."/>
            <person name="Yang T.C."/>
            <person name="Huo Q.B."/>
            <person name="Li W."/>
            <person name="Chen H.Y."/>
            <person name="Chen S.E."/>
            <person name="Zhou L.G."/>
            <person name="Ni X.B."/>
            <person name="Tian J.H."/>
            <person name="Sheng Y."/>
            <person name="Liu T."/>
            <person name="Pan Y.S."/>
            <person name="Xia L.Y."/>
            <person name="Li J."/>
            <person name="Zhao F."/>
            <person name="Cao W.C."/>
        </authorList>
    </citation>
    <scope>NUCLEOTIDE SEQUENCE [LARGE SCALE GENOMIC DNA]</scope>
    <source>
        <strain evidence="1">Iper-2018</strain>
    </source>
</reference>
<protein>
    <submittedName>
        <fullName evidence="1">Uncharacterized protein</fullName>
    </submittedName>
</protein>
<keyword evidence="2" id="KW-1185">Reference proteome</keyword>
<organism evidence="1 2">
    <name type="scientific">Ixodes persulcatus</name>
    <name type="common">Taiga tick</name>
    <dbReference type="NCBI Taxonomy" id="34615"/>
    <lineage>
        <taxon>Eukaryota</taxon>
        <taxon>Metazoa</taxon>
        <taxon>Ecdysozoa</taxon>
        <taxon>Arthropoda</taxon>
        <taxon>Chelicerata</taxon>
        <taxon>Arachnida</taxon>
        <taxon>Acari</taxon>
        <taxon>Parasitiformes</taxon>
        <taxon>Ixodida</taxon>
        <taxon>Ixodoidea</taxon>
        <taxon>Ixodidae</taxon>
        <taxon>Ixodinae</taxon>
        <taxon>Ixodes</taxon>
    </lineage>
</organism>
<dbReference type="Proteomes" id="UP000805193">
    <property type="component" value="Unassembled WGS sequence"/>
</dbReference>
<comment type="caution">
    <text evidence="1">The sequence shown here is derived from an EMBL/GenBank/DDBJ whole genome shotgun (WGS) entry which is preliminary data.</text>
</comment>
<name>A0AC60PLB4_IXOPE</name>
<gene>
    <name evidence="1" type="ORF">HPB47_002769</name>
</gene>
<proteinExistence type="predicted"/>
<accession>A0AC60PLB4</accession>
<evidence type="ECO:0000313" key="1">
    <source>
        <dbReference type="EMBL" id="KAG0421339.1"/>
    </source>
</evidence>
<dbReference type="EMBL" id="JABSTQ010010380">
    <property type="protein sequence ID" value="KAG0421339.1"/>
    <property type="molecule type" value="Genomic_DNA"/>
</dbReference>
<evidence type="ECO:0000313" key="2">
    <source>
        <dbReference type="Proteomes" id="UP000805193"/>
    </source>
</evidence>
<sequence length="435" mass="49993">MLKAYASFHRRWKTNGKSNRKLRRRLALLFRDIKQHAAHLTEQQWTQICDGLKGQLHTRSPWSLFRHLLNPNESKLEHNKALIRLLKELPGDEASICSELRERYLDAPPLQVSPSQRYEGDPNPTINRPIEEAEVRAVLHDLRPQSAPDADRVSNKTLRNLDEGSITTLTDYFNKEQTRWWKSPEAWGWNAPPRGLPCSSRASFEPKRRWPKSPSSWKDQAIPKVPATRVLGAPLHTGRSSEIGRTLRKNTGNTTRLIRRVSGAQHGLGEQDTCRLVQAFVLSRVTYAAPYKHLPKTARNQIDAIIRKSYKVALGLPNHTSTARFDQLGIHNTSQELCDAQRVAQISRLSRTPTSRRTLHRAGINYKDVPPPKWDMQPDRRRAVVVRPLPTPRNMSTTHHKQRREVRARALQRLQEDDPRAFHVNASPYPDRSKS</sequence>